<gene>
    <name evidence="3" type="ORF">DF223_04510</name>
</gene>
<dbReference type="PANTHER" id="PTHR31435:SF10">
    <property type="entry name" value="BSR4717 PROTEIN"/>
    <property type="match status" value="1"/>
</dbReference>
<dbReference type="PANTHER" id="PTHR31435">
    <property type="entry name" value="PROTEIN NATD1"/>
    <property type="match status" value="1"/>
</dbReference>
<keyword evidence="4" id="KW-1185">Reference proteome</keyword>
<protein>
    <submittedName>
        <fullName evidence="3">N-acetyltransferase</fullName>
    </submittedName>
</protein>
<feature type="region of interest" description="Disordered" evidence="1">
    <location>
        <begin position="1"/>
        <end position="22"/>
    </location>
</feature>
<accession>A0A2U1TFQ1</accession>
<dbReference type="GO" id="GO:0016740">
    <property type="term" value="F:transferase activity"/>
    <property type="evidence" value="ECO:0007669"/>
    <property type="project" value="UniProtKB-KW"/>
</dbReference>
<dbReference type="SUPFAM" id="SSF55729">
    <property type="entry name" value="Acyl-CoA N-acyltransferases (Nat)"/>
    <property type="match status" value="1"/>
</dbReference>
<proteinExistence type="predicted"/>
<dbReference type="EMBL" id="QEFB01000002">
    <property type="protein sequence ID" value="PWC07725.1"/>
    <property type="molecule type" value="Genomic_DNA"/>
</dbReference>
<dbReference type="Pfam" id="PF14542">
    <property type="entry name" value="Acetyltransf_CG"/>
    <property type="match status" value="1"/>
</dbReference>
<feature type="domain" description="N-acetyltransferase" evidence="2">
    <location>
        <begin position="18"/>
        <end position="104"/>
    </location>
</feature>
<comment type="caution">
    <text evidence="3">The sequence shown here is derived from an EMBL/GenBank/DDBJ whole genome shotgun (WGS) entry which is preliminary data.</text>
</comment>
<reference evidence="4" key="1">
    <citation type="submission" date="2018-04" db="EMBL/GenBank/DDBJ databases">
        <authorList>
            <person name="Liu S."/>
            <person name="Wang Z."/>
            <person name="Li J."/>
        </authorList>
    </citation>
    <scope>NUCLEOTIDE SEQUENCE [LARGE SCALE GENOMIC DNA]</scope>
    <source>
        <strain evidence="4">622</strain>
    </source>
</reference>
<dbReference type="CDD" id="cd04301">
    <property type="entry name" value="NAT_SF"/>
    <property type="match status" value="1"/>
</dbReference>
<dbReference type="AlphaFoldDB" id="A0A2U1TFQ1"/>
<dbReference type="Proteomes" id="UP000244962">
    <property type="component" value="Unassembled WGS sequence"/>
</dbReference>
<dbReference type="InterPro" id="IPR031165">
    <property type="entry name" value="GNAT_YJDJ"/>
</dbReference>
<dbReference type="InterPro" id="IPR045057">
    <property type="entry name" value="Gcn5-rel_NAT"/>
</dbReference>
<keyword evidence="3" id="KW-0808">Transferase</keyword>
<dbReference type="InterPro" id="IPR016181">
    <property type="entry name" value="Acyl_CoA_acyltransferase"/>
</dbReference>
<dbReference type="Gene3D" id="3.40.630.30">
    <property type="match status" value="1"/>
</dbReference>
<sequence>MRKQEPVADDADQTTSVTRNDDESRYEIWVGGTLAGFVAFRQKPGRLSFTHTLIEPEFEGLGLGSVLVRSALDDVVASGDTIVPYCTFVQSWLKRHPEFEGTVDWKPVQQ</sequence>
<name>A0A2U1TFQ1_9MICO</name>
<evidence type="ECO:0000313" key="4">
    <source>
        <dbReference type="Proteomes" id="UP000244962"/>
    </source>
</evidence>
<evidence type="ECO:0000259" key="2">
    <source>
        <dbReference type="PROSITE" id="PS51729"/>
    </source>
</evidence>
<dbReference type="PROSITE" id="PS51729">
    <property type="entry name" value="GNAT_YJDJ"/>
    <property type="match status" value="1"/>
</dbReference>
<evidence type="ECO:0000313" key="3">
    <source>
        <dbReference type="EMBL" id="PWC07725.1"/>
    </source>
</evidence>
<evidence type="ECO:0000256" key="1">
    <source>
        <dbReference type="SAM" id="MobiDB-lite"/>
    </source>
</evidence>
<organism evidence="3 4">
    <name type="scientific">Mycetocola zhujimingii</name>
    <dbReference type="NCBI Taxonomy" id="2079792"/>
    <lineage>
        <taxon>Bacteria</taxon>
        <taxon>Bacillati</taxon>
        <taxon>Actinomycetota</taxon>
        <taxon>Actinomycetes</taxon>
        <taxon>Micrococcales</taxon>
        <taxon>Microbacteriaceae</taxon>
        <taxon>Mycetocola</taxon>
    </lineage>
</organism>